<name>A0A9U8EKD8_BIOGL</name>
<dbReference type="RefSeq" id="XP_013091313.2">
    <property type="nucleotide sequence ID" value="XM_013235859.2"/>
</dbReference>
<evidence type="ECO:0000256" key="2">
    <source>
        <dbReference type="ARBA" id="ARBA00022525"/>
    </source>
</evidence>
<dbReference type="SMART" id="SM00110">
    <property type="entry name" value="C1Q"/>
    <property type="match status" value="1"/>
</dbReference>
<dbReference type="InterPro" id="IPR001073">
    <property type="entry name" value="C1q_dom"/>
</dbReference>
<evidence type="ECO:0000259" key="4">
    <source>
        <dbReference type="PROSITE" id="PS50871"/>
    </source>
</evidence>
<dbReference type="OrthoDB" id="6153418at2759"/>
<dbReference type="GeneID" id="106074956"/>
<reference evidence="6" key="1">
    <citation type="submission" date="2025-08" db="UniProtKB">
        <authorList>
            <consortium name="RefSeq"/>
        </authorList>
    </citation>
    <scope>IDENTIFICATION</scope>
</reference>
<protein>
    <submittedName>
        <fullName evidence="6">Complement C1q-like protein 4</fullName>
    </submittedName>
</protein>
<dbReference type="OMA" id="CINEPAG"/>
<sequence length="170" mass="18515">MVGLLFVLLFAAVYNTYAQIAPMAQMAQMSVGFSAIYNSPRLLEPGETLIYNKVITNVGGAYNPSTGIMTCPLSGLYVINVGGLSTPGNLMTLNLYHNGKYLITVHAYDESAHSSGSRTVVIECLRGETVYVVVTHPVHMYSGETNNYEHNIFSGFMISSTMENMVAPMQ</sequence>
<dbReference type="Pfam" id="PF00386">
    <property type="entry name" value="C1q"/>
    <property type="match status" value="1"/>
</dbReference>
<evidence type="ECO:0000256" key="3">
    <source>
        <dbReference type="SAM" id="SignalP"/>
    </source>
</evidence>
<evidence type="ECO:0000256" key="1">
    <source>
        <dbReference type="ARBA" id="ARBA00004613"/>
    </source>
</evidence>
<dbReference type="InterPro" id="IPR050392">
    <property type="entry name" value="Collagen/C1q_domain"/>
</dbReference>
<dbReference type="AlphaFoldDB" id="A0A9U8EKD8"/>
<evidence type="ECO:0000313" key="6">
    <source>
        <dbReference type="RefSeq" id="XP_013091313.2"/>
    </source>
</evidence>
<evidence type="ECO:0000313" key="5">
    <source>
        <dbReference type="Proteomes" id="UP001165740"/>
    </source>
</evidence>
<keyword evidence="5" id="KW-1185">Reference proteome</keyword>
<feature type="chain" id="PRO_5040945563" evidence="3">
    <location>
        <begin position="19"/>
        <end position="170"/>
    </location>
</feature>
<dbReference type="InterPro" id="IPR008983">
    <property type="entry name" value="Tumour_necrosis_fac-like_dom"/>
</dbReference>
<accession>A0A9U8EKD8</accession>
<keyword evidence="3" id="KW-0732">Signal</keyword>
<dbReference type="PANTHER" id="PTHR15427:SF33">
    <property type="entry name" value="COLLAGEN IV NC1 DOMAIN-CONTAINING PROTEIN"/>
    <property type="match status" value="1"/>
</dbReference>
<feature type="domain" description="C1q" evidence="4">
    <location>
        <begin position="26"/>
        <end position="164"/>
    </location>
</feature>
<dbReference type="PROSITE" id="PS50871">
    <property type="entry name" value="C1Q"/>
    <property type="match status" value="1"/>
</dbReference>
<dbReference type="PRINTS" id="PR00007">
    <property type="entry name" value="COMPLEMNTC1Q"/>
</dbReference>
<gene>
    <name evidence="6" type="primary">LOC106074956</name>
</gene>
<dbReference type="KEGG" id="bgt:106074956"/>
<comment type="subcellular location">
    <subcellularLocation>
        <location evidence="1">Secreted</location>
    </subcellularLocation>
</comment>
<proteinExistence type="predicted"/>
<feature type="signal peptide" evidence="3">
    <location>
        <begin position="1"/>
        <end position="18"/>
    </location>
</feature>
<keyword evidence="2" id="KW-0964">Secreted</keyword>
<dbReference type="SUPFAM" id="SSF49842">
    <property type="entry name" value="TNF-like"/>
    <property type="match status" value="1"/>
</dbReference>
<dbReference type="Proteomes" id="UP001165740">
    <property type="component" value="Chromosome 14"/>
</dbReference>
<dbReference type="GO" id="GO:0005581">
    <property type="term" value="C:collagen trimer"/>
    <property type="evidence" value="ECO:0007669"/>
    <property type="project" value="UniProtKB-KW"/>
</dbReference>
<dbReference type="PANTHER" id="PTHR15427">
    <property type="entry name" value="EMILIN ELASTIN MICROFIBRIL INTERFACE-LOCATED PROTEIN ELASTIN MICROFIBRIL INTERFACER"/>
    <property type="match status" value="1"/>
</dbReference>
<dbReference type="Gene3D" id="2.60.120.40">
    <property type="match status" value="1"/>
</dbReference>
<organism evidence="5 6">
    <name type="scientific">Biomphalaria glabrata</name>
    <name type="common">Bloodfluke planorb</name>
    <name type="synonym">Freshwater snail</name>
    <dbReference type="NCBI Taxonomy" id="6526"/>
    <lineage>
        <taxon>Eukaryota</taxon>
        <taxon>Metazoa</taxon>
        <taxon>Spiralia</taxon>
        <taxon>Lophotrochozoa</taxon>
        <taxon>Mollusca</taxon>
        <taxon>Gastropoda</taxon>
        <taxon>Heterobranchia</taxon>
        <taxon>Euthyneura</taxon>
        <taxon>Panpulmonata</taxon>
        <taxon>Hygrophila</taxon>
        <taxon>Lymnaeoidea</taxon>
        <taxon>Planorbidae</taxon>
        <taxon>Biomphalaria</taxon>
    </lineage>
</organism>